<accession>A0AA36H7V9</accession>
<evidence type="ECO:0000256" key="1">
    <source>
        <dbReference type="SAM" id="MobiDB-lite"/>
    </source>
</evidence>
<feature type="signal peptide" evidence="2">
    <location>
        <begin position="1"/>
        <end position="16"/>
    </location>
</feature>
<gene>
    <name evidence="3" type="ORF">CYNAS_LOCUS17394</name>
</gene>
<feature type="compositionally biased region" description="Basic and acidic residues" evidence="1">
    <location>
        <begin position="146"/>
        <end position="170"/>
    </location>
</feature>
<proteinExistence type="predicted"/>
<organism evidence="3 4">
    <name type="scientific">Cylicocyclus nassatus</name>
    <name type="common">Nematode worm</name>
    <dbReference type="NCBI Taxonomy" id="53992"/>
    <lineage>
        <taxon>Eukaryota</taxon>
        <taxon>Metazoa</taxon>
        <taxon>Ecdysozoa</taxon>
        <taxon>Nematoda</taxon>
        <taxon>Chromadorea</taxon>
        <taxon>Rhabditida</taxon>
        <taxon>Rhabditina</taxon>
        <taxon>Rhabditomorpha</taxon>
        <taxon>Strongyloidea</taxon>
        <taxon>Strongylidae</taxon>
        <taxon>Cylicocyclus</taxon>
    </lineage>
</organism>
<feature type="compositionally biased region" description="Basic and acidic residues" evidence="1">
    <location>
        <begin position="22"/>
        <end position="48"/>
    </location>
</feature>
<feature type="region of interest" description="Disordered" evidence="1">
    <location>
        <begin position="145"/>
        <end position="187"/>
    </location>
</feature>
<feature type="chain" id="PRO_5041399607" evidence="2">
    <location>
        <begin position="17"/>
        <end position="187"/>
    </location>
</feature>
<name>A0AA36H7V9_CYLNA</name>
<evidence type="ECO:0000313" key="3">
    <source>
        <dbReference type="EMBL" id="CAJ0605411.1"/>
    </source>
</evidence>
<feature type="region of interest" description="Disordered" evidence="1">
    <location>
        <begin position="22"/>
        <end position="75"/>
    </location>
</feature>
<keyword evidence="2" id="KW-0732">Signal</keyword>
<keyword evidence="4" id="KW-1185">Reference proteome</keyword>
<sequence>MYAFLLLFALILSCHARSLGEEQRRDARVEDKDRRREQAVVTPREKDVSGTTQELEPWEKPEIPAAALEGSHNPADKRISAKVSLKREDKQEKAGLWNAIKKAASFVAKSAKEGLAKLNRQISRFLGSGKTVAVTITTPAHAIKRKSIDEKGEENTPEIGHENGNDEIPMRSKRQQKIRLNFQVVPP</sequence>
<dbReference type="EMBL" id="CATQJL010000316">
    <property type="protein sequence ID" value="CAJ0605411.1"/>
    <property type="molecule type" value="Genomic_DNA"/>
</dbReference>
<evidence type="ECO:0000313" key="4">
    <source>
        <dbReference type="Proteomes" id="UP001176961"/>
    </source>
</evidence>
<comment type="caution">
    <text evidence="3">The sequence shown here is derived from an EMBL/GenBank/DDBJ whole genome shotgun (WGS) entry which is preliminary data.</text>
</comment>
<dbReference type="AlphaFoldDB" id="A0AA36H7V9"/>
<reference evidence="3" key="1">
    <citation type="submission" date="2023-07" db="EMBL/GenBank/DDBJ databases">
        <authorList>
            <consortium name="CYATHOMIX"/>
        </authorList>
    </citation>
    <scope>NUCLEOTIDE SEQUENCE</scope>
    <source>
        <strain evidence="3">N/A</strain>
    </source>
</reference>
<dbReference type="Proteomes" id="UP001176961">
    <property type="component" value="Unassembled WGS sequence"/>
</dbReference>
<evidence type="ECO:0000256" key="2">
    <source>
        <dbReference type="SAM" id="SignalP"/>
    </source>
</evidence>
<protein>
    <submittedName>
        <fullName evidence="3">Uncharacterized protein</fullName>
    </submittedName>
</protein>